<dbReference type="PROSITE" id="PS50011">
    <property type="entry name" value="PROTEIN_KINASE_DOM"/>
    <property type="match status" value="1"/>
</dbReference>
<organism evidence="4 5">
    <name type="scientific">Setaria italica</name>
    <name type="common">Foxtail millet</name>
    <name type="synonym">Panicum italicum</name>
    <dbReference type="NCBI Taxonomy" id="4555"/>
    <lineage>
        <taxon>Eukaryota</taxon>
        <taxon>Viridiplantae</taxon>
        <taxon>Streptophyta</taxon>
        <taxon>Embryophyta</taxon>
        <taxon>Tracheophyta</taxon>
        <taxon>Spermatophyta</taxon>
        <taxon>Magnoliopsida</taxon>
        <taxon>Liliopsida</taxon>
        <taxon>Poales</taxon>
        <taxon>Poaceae</taxon>
        <taxon>PACMAD clade</taxon>
        <taxon>Panicoideae</taxon>
        <taxon>Panicodae</taxon>
        <taxon>Paniceae</taxon>
        <taxon>Cenchrinae</taxon>
        <taxon>Setaria</taxon>
    </lineage>
</organism>
<dbReference type="Pfam" id="PF00069">
    <property type="entry name" value="Pkinase"/>
    <property type="match status" value="1"/>
</dbReference>
<dbReference type="Proteomes" id="UP000004995">
    <property type="component" value="Unassembled WGS sequence"/>
</dbReference>
<dbReference type="PANTHER" id="PTHR48011:SF1">
    <property type="entry name" value="NPK1-RELATED PROTEIN KINASE-LIKE PROTEIN"/>
    <property type="match status" value="1"/>
</dbReference>
<reference evidence="3" key="2">
    <citation type="submission" date="2015-07" db="EMBL/GenBank/DDBJ databases">
        <authorList>
            <person name="Noorani M."/>
        </authorList>
    </citation>
    <scope>NUCLEOTIDE SEQUENCE</scope>
    <source>
        <strain evidence="3">Yugu1</strain>
    </source>
</reference>
<dbReference type="PROSITE" id="PS00108">
    <property type="entry name" value="PROTEIN_KINASE_ST"/>
    <property type="match status" value="1"/>
</dbReference>
<keyword evidence="5" id="KW-1185">Reference proteome</keyword>
<evidence type="ECO:0000313" key="3">
    <source>
        <dbReference type="EMBL" id="RCV05029.1"/>
    </source>
</evidence>
<evidence type="ECO:0000313" key="5">
    <source>
        <dbReference type="Proteomes" id="UP000004995"/>
    </source>
</evidence>
<accession>K3YZS0</accession>
<dbReference type="GO" id="GO:0004672">
    <property type="term" value="F:protein kinase activity"/>
    <property type="evidence" value="ECO:0000318"/>
    <property type="project" value="GO_Central"/>
</dbReference>
<feature type="region of interest" description="Disordered" evidence="1">
    <location>
        <begin position="1"/>
        <end position="36"/>
    </location>
</feature>
<dbReference type="InterPro" id="IPR008271">
    <property type="entry name" value="Ser/Thr_kinase_AS"/>
</dbReference>
<dbReference type="EMBL" id="AGNK02000067">
    <property type="status" value="NOT_ANNOTATED_CDS"/>
    <property type="molecule type" value="Genomic_DNA"/>
</dbReference>
<evidence type="ECO:0000256" key="1">
    <source>
        <dbReference type="SAM" id="MobiDB-lite"/>
    </source>
</evidence>
<feature type="domain" description="Protein kinase" evidence="2">
    <location>
        <begin position="1"/>
        <end position="189"/>
    </location>
</feature>
<reference evidence="3 5" key="1">
    <citation type="journal article" date="2012" name="Nat. Biotechnol.">
        <title>Reference genome sequence of the model plant Setaria.</title>
        <authorList>
            <person name="Bennetzen J.L."/>
            <person name="Schmutz J."/>
            <person name="Wang H."/>
            <person name="Percifield R."/>
            <person name="Hawkins J."/>
            <person name="Pontaroli A.C."/>
            <person name="Estep M."/>
            <person name="Feng L."/>
            <person name="Vaughn J.N."/>
            <person name="Grimwood J."/>
            <person name="Jenkins J."/>
            <person name="Barry K."/>
            <person name="Lindquist E."/>
            <person name="Hellsten U."/>
            <person name="Deshpande S."/>
            <person name="Wang X."/>
            <person name="Wu X."/>
            <person name="Mitros T."/>
            <person name="Triplett J."/>
            <person name="Yang X."/>
            <person name="Ye C.Y."/>
            <person name="Mauro-Herrera M."/>
            <person name="Wang L."/>
            <person name="Li P."/>
            <person name="Sharma M."/>
            <person name="Sharma R."/>
            <person name="Ronald P.C."/>
            <person name="Panaud O."/>
            <person name="Kellogg E.A."/>
            <person name="Brutnell T.P."/>
            <person name="Doust A.N."/>
            <person name="Tuskan G.A."/>
            <person name="Rokhsar D."/>
            <person name="Devos K.M."/>
        </authorList>
    </citation>
    <scope>NUCLEOTIDE SEQUENCE [LARGE SCALE GENOMIC DNA]</scope>
    <source>
        <strain evidence="5">cv. Yugu1</strain>
        <strain evidence="3">Yugu1</strain>
    </source>
</reference>
<dbReference type="eggNOG" id="KOG0198">
    <property type="taxonomic scope" value="Eukaryota"/>
</dbReference>
<dbReference type="HOGENOM" id="CLU_1345214_0_0_1"/>
<dbReference type="InterPro" id="IPR052751">
    <property type="entry name" value="Plant_MAPKKK"/>
</dbReference>
<evidence type="ECO:0000313" key="4">
    <source>
        <dbReference type="EnsemblPlants" id="KQL28282"/>
    </source>
</evidence>
<dbReference type="EnsemblPlants" id="KQL28282">
    <property type="protein sequence ID" value="KQL28282"/>
    <property type="gene ID" value="SETIT_019780mg"/>
</dbReference>
<dbReference type="Gene3D" id="1.10.510.10">
    <property type="entry name" value="Transferase(Phosphotransferase) domain 1"/>
    <property type="match status" value="1"/>
</dbReference>
<proteinExistence type="predicted"/>
<evidence type="ECO:0000259" key="2">
    <source>
        <dbReference type="PROSITE" id="PS50011"/>
    </source>
</evidence>
<dbReference type="EMBL" id="CM003528">
    <property type="protein sequence ID" value="RCV05029.1"/>
    <property type="molecule type" value="Genomic_DNA"/>
</dbReference>
<name>K3YZS0_SETIT</name>
<dbReference type="SMART" id="SM00220">
    <property type="entry name" value="S_TKc"/>
    <property type="match status" value="1"/>
</dbReference>
<dbReference type="GO" id="GO:0007165">
    <property type="term" value="P:signal transduction"/>
    <property type="evidence" value="ECO:0000318"/>
    <property type="project" value="GO_Central"/>
</dbReference>
<protein>
    <recommendedName>
        <fullName evidence="2">Protein kinase domain-containing protein</fullName>
    </recommendedName>
</protein>
<dbReference type="GO" id="GO:0005524">
    <property type="term" value="F:ATP binding"/>
    <property type="evidence" value="ECO:0007669"/>
    <property type="project" value="InterPro"/>
</dbReference>
<sequence>MRRRRVSRPLRKRSASSRAAAASQRARHGHAPSVLPRRRVRAEMLAAFGRMGRATGPCASAARAARGSWLVQATKQETPAEGHLHGRSLVHEDVKPANVVLGAARGEEQGPAADVWALGCTVIVMATGRASWSDVGGLLAAVHRIGYTDAVPEVPAWMSTEAKNFLPRCFARNPRDQCTAAQLLEHPFLASVGCGVKAEEVPAR</sequence>
<feature type="compositionally biased region" description="Basic residues" evidence="1">
    <location>
        <begin position="1"/>
        <end position="15"/>
    </location>
</feature>
<dbReference type="STRING" id="4555.K3YZS0"/>
<dbReference type="PANTHER" id="PTHR48011">
    <property type="entry name" value="CCR4-NOT TRANSCRIPTIONAL COMPLEX SUBUNIT CAF120-RELATED"/>
    <property type="match status" value="1"/>
</dbReference>
<reference evidence="4" key="3">
    <citation type="submission" date="2018-08" db="UniProtKB">
        <authorList>
            <consortium name="EnsemblPlants"/>
        </authorList>
    </citation>
    <scope>IDENTIFICATION</scope>
    <source>
        <strain evidence="4">Yugu1</strain>
    </source>
</reference>
<dbReference type="Gramene" id="KQL28282">
    <property type="protein sequence ID" value="KQL28282"/>
    <property type="gene ID" value="SETIT_019780mg"/>
</dbReference>
<gene>
    <name evidence="3" type="ORF">SETIT_1G049300v2</name>
</gene>
<dbReference type="InterPro" id="IPR000719">
    <property type="entry name" value="Prot_kinase_dom"/>
</dbReference>
<dbReference type="OrthoDB" id="275301at2759"/>
<dbReference type="SUPFAM" id="SSF56112">
    <property type="entry name" value="Protein kinase-like (PK-like)"/>
    <property type="match status" value="1"/>
</dbReference>
<feature type="compositionally biased region" description="Basic residues" evidence="1">
    <location>
        <begin position="25"/>
        <end position="36"/>
    </location>
</feature>
<dbReference type="AlphaFoldDB" id="K3YZS0"/>
<dbReference type="InterPro" id="IPR011009">
    <property type="entry name" value="Kinase-like_dom_sf"/>
</dbReference>